<evidence type="ECO:0000313" key="4">
    <source>
        <dbReference type="Proteomes" id="UP000465302"/>
    </source>
</evidence>
<evidence type="ECO:0000313" key="1">
    <source>
        <dbReference type="EMBL" id="GFG48631.1"/>
    </source>
</evidence>
<dbReference type="Proteomes" id="UP000465302">
    <property type="component" value="Unassembled WGS sequence"/>
</dbReference>
<organism evidence="2 3">
    <name type="scientific">Mycolicibacterium agri</name>
    <name type="common">Mycobacterium agri</name>
    <dbReference type="NCBI Taxonomy" id="36811"/>
    <lineage>
        <taxon>Bacteria</taxon>
        <taxon>Bacillati</taxon>
        <taxon>Actinomycetota</taxon>
        <taxon>Actinomycetes</taxon>
        <taxon>Mycobacteriales</taxon>
        <taxon>Mycobacteriaceae</taxon>
        <taxon>Mycolicibacterium</taxon>
    </lineage>
</organism>
<comment type="caution">
    <text evidence="2">The sequence shown here is derived from an EMBL/GenBank/DDBJ whole genome shotgun (WGS) entry which is preliminary data.</text>
</comment>
<keyword evidence="3" id="KW-1185">Reference proteome</keyword>
<reference evidence="2 3" key="1">
    <citation type="submission" date="2017-10" db="EMBL/GenBank/DDBJ databases">
        <title>The new phylogeny of genus Mycobacterium.</title>
        <authorList>
            <person name="Tortoli E."/>
            <person name="Trovato A."/>
            <person name="Cirillo D.M."/>
        </authorList>
    </citation>
    <scope>NUCLEOTIDE SEQUENCE [LARGE SCALE GENOMIC DNA]</scope>
    <source>
        <strain evidence="2 3">CCUG37673</strain>
    </source>
</reference>
<dbReference type="Proteomes" id="UP000220914">
    <property type="component" value="Unassembled WGS sequence"/>
</dbReference>
<gene>
    <name evidence="2" type="ORF">CQY20_10090</name>
    <name evidence="1" type="ORF">MAGR_00720</name>
</gene>
<proteinExistence type="predicted"/>
<dbReference type="AlphaFoldDB" id="A0A2A7N614"/>
<protein>
    <submittedName>
        <fullName evidence="2">Uncharacterized protein</fullName>
    </submittedName>
</protein>
<dbReference type="EMBL" id="BLKS01000001">
    <property type="protein sequence ID" value="GFG48631.1"/>
    <property type="molecule type" value="Genomic_DNA"/>
</dbReference>
<reference evidence="1 4" key="2">
    <citation type="journal article" date="2019" name="Emerg. Microbes Infect.">
        <title>Comprehensive subspecies identification of 175 nontuberculous mycobacteria species based on 7547 genomic profiles.</title>
        <authorList>
            <person name="Matsumoto Y."/>
            <person name="Kinjo T."/>
            <person name="Motooka D."/>
            <person name="Nabeya D."/>
            <person name="Jung N."/>
            <person name="Uechi K."/>
            <person name="Horii T."/>
            <person name="Iida T."/>
            <person name="Fujita J."/>
            <person name="Nakamura S."/>
        </authorList>
    </citation>
    <scope>NUCLEOTIDE SEQUENCE [LARGE SCALE GENOMIC DNA]</scope>
    <source>
        <strain evidence="1 4">JCM 6377</strain>
    </source>
</reference>
<accession>A0A2A7N614</accession>
<sequence length="150" mass="15717">MAIMQECAWAKAATQTGTRRLDTLIAQARATTQAGATAPSPSIQRAILSALRSQLAQAVEVVDSVQNSAAQVASHVRSLRYPLATLPAPEPTPAVHGLNSGALFAPLPAGPVVWCIRPRGTFGMYRCSVLYPDLGVGTYWSPTDDSGGSL</sequence>
<dbReference type="EMBL" id="PDCP01000014">
    <property type="protein sequence ID" value="PEG39532.1"/>
    <property type="molecule type" value="Genomic_DNA"/>
</dbReference>
<reference evidence="1" key="3">
    <citation type="submission" date="2020-02" db="EMBL/GenBank/DDBJ databases">
        <authorList>
            <person name="Matsumoto Y."/>
            <person name="Motooka D."/>
            <person name="Nakamura S."/>
        </authorList>
    </citation>
    <scope>NUCLEOTIDE SEQUENCE</scope>
    <source>
        <strain evidence="1">JCM 6377</strain>
    </source>
</reference>
<name>A0A2A7N614_MYCAG</name>
<evidence type="ECO:0000313" key="2">
    <source>
        <dbReference type="EMBL" id="PEG39532.1"/>
    </source>
</evidence>
<evidence type="ECO:0000313" key="3">
    <source>
        <dbReference type="Proteomes" id="UP000220914"/>
    </source>
</evidence>